<dbReference type="Proteomes" id="UP000298484">
    <property type="component" value="Unassembled WGS sequence"/>
</dbReference>
<dbReference type="Gene3D" id="1.10.287.950">
    <property type="entry name" value="Methyl-accepting chemotaxis protein"/>
    <property type="match status" value="2"/>
</dbReference>
<dbReference type="OrthoDB" id="9815841at2"/>
<gene>
    <name evidence="3" type="ORF">E4U82_12230</name>
</gene>
<evidence type="ECO:0000313" key="4">
    <source>
        <dbReference type="Proteomes" id="UP000298484"/>
    </source>
</evidence>
<dbReference type="InterPro" id="IPR023908">
    <property type="entry name" value="xxxLxxG_rpt"/>
</dbReference>
<organism evidence="3 4">
    <name type="scientific">Lentibacillus salicampi</name>
    <dbReference type="NCBI Taxonomy" id="175306"/>
    <lineage>
        <taxon>Bacteria</taxon>
        <taxon>Bacillati</taxon>
        <taxon>Bacillota</taxon>
        <taxon>Bacilli</taxon>
        <taxon>Bacillales</taxon>
        <taxon>Bacillaceae</taxon>
        <taxon>Lentibacillus</taxon>
    </lineage>
</organism>
<protein>
    <submittedName>
        <fullName evidence="3">YhgE/Pip domain-containing protein</fullName>
    </submittedName>
</protein>
<keyword evidence="2" id="KW-0732">Signal</keyword>
<sequence>MRIKKLVIVIMIAMLVAGSLPLHAFAEDNSDEGNGTGKYSAKDEAIYGDLNAGGTLQDMYVVNTFHVTEPGEITDHGNYTNVRNLSNLNDIEQTDDNTVRVQAEEEEFYYQGDMDNQPLPWNIDITYELDGEEVSPDELAGKSGALKLQIATSANEAVDSVFFENYMMQISLTMGPEEFDDIQAPDGTKATSGKNTQVTFTVTPEKEETFIVSANVTDFEMDPIDITATPASMPIEDPDLGGVKGDMQSLSDGISDINEGVGDLNSGISDLNDGASELSSGSREYLNGINELNQSSGQLVNGSAKIRDALQNVNQSVQGSSGTPDLSELEALPKGLRDLEGGLRESAEGLDTLKENYDKAYSSLDEVMNGIPDNEITKDQIQALRDQIEDKDDKAVVDQLAKTYQKAREAKKTYQGVQEAFGSVTGTLDQVSGAITKIADEAGTTADKVEQGMSNMDQLDQLGQLQEGISSLASEYESFHSGLTDYTNGVGELATSYQELNTGIQELSKGTSSLDSGASELKDGTQELEDETSDLPDQMQSEVDEMMDEFDASDFEPQSFVSNQNEKVDVVQFVLSTEPIEVEEPDTTEETEKEKKGFWGRLMDLFR</sequence>
<dbReference type="EMBL" id="SRHY01000022">
    <property type="protein sequence ID" value="TFJ92411.1"/>
    <property type="molecule type" value="Genomic_DNA"/>
</dbReference>
<comment type="caution">
    <text evidence="3">The sequence shown here is derived from an EMBL/GenBank/DDBJ whole genome shotgun (WGS) entry which is preliminary data.</text>
</comment>
<feature type="chain" id="PRO_5021335714" evidence="2">
    <location>
        <begin position="27"/>
        <end position="607"/>
    </location>
</feature>
<dbReference type="AlphaFoldDB" id="A0A4Y9ADF4"/>
<feature type="region of interest" description="Disordered" evidence="1">
    <location>
        <begin position="508"/>
        <end position="536"/>
    </location>
</feature>
<evidence type="ECO:0000256" key="1">
    <source>
        <dbReference type="SAM" id="MobiDB-lite"/>
    </source>
</evidence>
<evidence type="ECO:0000256" key="2">
    <source>
        <dbReference type="SAM" id="SignalP"/>
    </source>
</evidence>
<dbReference type="RefSeq" id="WP_135110471.1">
    <property type="nucleotide sequence ID" value="NZ_SRHY01000022.1"/>
</dbReference>
<keyword evidence="4" id="KW-1185">Reference proteome</keyword>
<evidence type="ECO:0000313" key="3">
    <source>
        <dbReference type="EMBL" id="TFJ92411.1"/>
    </source>
</evidence>
<feature type="signal peptide" evidence="2">
    <location>
        <begin position="1"/>
        <end position="26"/>
    </location>
</feature>
<reference evidence="3 4" key="1">
    <citation type="submission" date="2019-03" db="EMBL/GenBank/DDBJ databases">
        <title>Genome sequence of Lentibacillus salicampi ATCC BAA-719.</title>
        <authorList>
            <person name="Maclea K.S."/>
            <person name="Simoes Junior M."/>
        </authorList>
    </citation>
    <scope>NUCLEOTIDE SEQUENCE [LARGE SCALE GENOMIC DNA]</scope>
    <source>
        <strain evidence="3 4">ATCC BAA-719</strain>
    </source>
</reference>
<name>A0A4Y9ADF4_9BACI</name>
<accession>A0A4Y9ADF4</accession>
<dbReference type="NCBIfam" id="TIGR03057">
    <property type="entry name" value="xxxLxxG_by_4"/>
    <property type="match status" value="4"/>
</dbReference>
<proteinExistence type="predicted"/>
<dbReference type="SUPFAM" id="SSF58104">
    <property type="entry name" value="Methyl-accepting chemotaxis protein (MCP) signaling domain"/>
    <property type="match status" value="1"/>
</dbReference>